<accession>R4V543</accession>
<evidence type="ECO:0000313" key="1">
    <source>
        <dbReference type="EMBL" id="AGM41059.1"/>
    </source>
</evidence>
<dbReference type="OrthoDB" id="5801725at2"/>
<dbReference type="EMBL" id="CP005963">
    <property type="protein sequence ID" value="AGM41059.1"/>
    <property type="molecule type" value="Genomic_DNA"/>
</dbReference>
<gene>
    <name evidence="1" type="ORF">SPISAL_04825</name>
</gene>
<organism evidence="1 2">
    <name type="scientific">Spiribacter salinus M19-40</name>
    <dbReference type="NCBI Taxonomy" id="1260251"/>
    <lineage>
        <taxon>Bacteria</taxon>
        <taxon>Pseudomonadati</taxon>
        <taxon>Pseudomonadota</taxon>
        <taxon>Gammaproteobacteria</taxon>
        <taxon>Chromatiales</taxon>
        <taxon>Ectothiorhodospiraceae</taxon>
        <taxon>Spiribacter</taxon>
    </lineage>
</organism>
<reference evidence="1 2" key="1">
    <citation type="journal article" date="2013" name="Genome Announc.">
        <title>Draft Genome of Spiribacter salinus M19-40, an Abundant Gammaproteobacterium in Aquatic Hypersaline Environments.</title>
        <authorList>
            <person name="Leon M.J."/>
            <person name="Ghai R."/>
            <person name="Fernandez A.B."/>
            <person name="Sanchez-Porro C."/>
            <person name="Rodriguez-Valera F."/>
            <person name="Ventosa A."/>
        </authorList>
    </citation>
    <scope>NUCLEOTIDE SEQUENCE [LARGE SCALE GENOMIC DNA]</scope>
    <source>
        <strain evidence="1">M19-40</strain>
    </source>
</reference>
<sequence length="190" mass="20607">MPEATALERLLQERMAALGLSRGGVGQRLSPANPSKALRRLDDFTSHGVRPSDDLPDRLAAVLEVSEAELVTAARATREAIEARADADYRARFQPHAVWTTVRSQPSSTAMAGFINAPARLVLLFPPDLSTQDFIAYCQAQAPKGVPLYGPVTGFIINYTPDEAVRYDLNGQTLETRDAAVRVSGAFARL</sequence>
<evidence type="ECO:0000313" key="2">
    <source>
        <dbReference type="Proteomes" id="UP000017881"/>
    </source>
</evidence>
<dbReference type="HOGENOM" id="CLU_1426216_0_0_6"/>
<dbReference type="KEGG" id="ssal:SPISAL_04825"/>
<dbReference type="eggNOG" id="ENOG50337QM">
    <property type="taxonomic scope" value="Bacteria"/>
</dbReference>
<protein>
    <submittedName>
        <fullName evidence="1">Uncharacterized protein</fullName>
    </submittedName>
</protein>
<keyword evidence="2" id="KW-1185">Reference proteome</keyword>
<dbReference type="RefSeq" id="WP_016353366.1">
    <property type="nucleotide sequence ID" value="NC_021291.1"/>
</dbReference>
<name>R4V543_9GAMM</name>
<dbReference type="AlphaFoldDB" id="R4V543"/>
<proteinExistence type="predicted"/>
<dbReference type="Proteomes" id="UP000017881">
    <property type="component" value="Chromosome"/>
</dbReference>